<name>A0ABN1Y635_9ACTN</name>
<keyword evidence="5" id="KW-0732">Signal</keyword>
<dbReference type="PIRSF" id="PIRSF002756">
    <property type="entry name" value="PstS"/>
    <property type="match status" value="1"/>
</dbReference>
<feature type="domain" description="PBP" evidence="6">
    <location>
        <begin position="58"/>
        <end position="350"/>
    </location>
</feature>
<feature type="chain" id="PRO_5046530454" description="Phosphate-binding protein" evidence="5">
    <location>
        <begin position="27"/>
        <end position="380"/>
    </location>
</feature>
<evidence type="ECO:0000259" key="6">
    <source>
        <dbReference type="Pfam" id="PF12849"/>
    </source>
</evidence>
<dbReference type="PANTHER" id="PTHR42996:SF1">
    <property type="entry name" value="PHOSPHATE-BINDING PROTEIN PSTS"/>
    <property type="match status" value="1"/>
</dbReference>
<feature type="signal peptide" evidence="5">
    <location>
        <begin position="1"/>
        <end position="26"/>
    </location>
</feature>
<dbReference type="InterPro" id="IPR005673">
    <property type="entry name" value="ABC_phos-bd_PstS"/>
</dbReference>
<evidence type="ECO:0000313" key="7">
    <source>
        <dbReference type="EMBL" id="GAA1397332.1"/>
    </source>
</evidence>
<dbReference type="Proteomes" id="UP001499863">
    <property type="component" value="Unassembled WGS sequence"/>
</dbReference>
<evidence type="ECO:0000256" key="1">
    <source>
        <dbReference type="ARBA" id="ARBA00008725"/>
    </source>
</evidence>
<dbReference type="Gene3D" id="3.40.190.10">
    <property type="entry name" value="Periplasmic binding protein-like II"/>
    <property type="match status" value="2"/>
</dbReference>
<dbReference type="PROSITE" id="PS51257">
    <property type="entry name" value="PROKAR_LIPOPROTEIN"/>
    <property type="match status" value="1"/>
</dbReference>
<accession>A0ABN1Y635</accession>
<dbReference type="EMBL" id="BAAAKJ010000188">
    <property type="protein sequence ID" value="GAA1397332.1"/>
    <property type="molecule type" value="Genomic_DNA"/>
</dbReference>
<dbReference type="Pfam" id="PF12849">
    <property type="entry name" value="PBP_like_2"/>
    <property type="match status" value="1"/>
</dbReference>
<sequence>MKLQRNGRSKALAIGAMALVSSLSLAACGSDDNNTNAAPAGGSGSAAAPAAINCGPKPTALVAAGSTAQGNAIDILKNNFEAACKGATVNYGGGGSGAGVQQFNQGKIQFAGSDSALKPAEVEASKAVCTGGQGVNLPLVAGLISIVYNVEGVDNLVLDAPTIAKIFDSQIIKWNDPAIAALNPGAKLPDADIQAFHRTDDSGTTENLTKYFAKTSGGAWAYPASKAWAGKGGQGANGSAGVAAQVKQVKNSISYAELSYAQTNNLKSAAINTGAAKPVEATAANAANTFAKAQIAGANSSDLALTLDYATKEEGSYPLVLVTYEIACDKGNKADTLDTLKAFLAYTASDAGQKAIGDAGYVPLPKTLTDKVNTVIGALA</sequence>
<organism evidence="7 8">
    <name type="scientific">Kitasatospora putterlickiae</name>
    <dbReference type="NCBI Taxonomy" id="221725"/>
    <lineage>
        <taxon>Bacteria</taxon>
        <taxon>Bacillati</taxon>
        <taxon>Actinomycetota</taxon>
        <taxon>Actinomycetes</taxon>
        <taxon>Kitasatosporales</taxon>
        <taxon>Streptomycetaceae</taxon>
        <taxon>Kitasatospora</taxon>
    </lineage>
</organism>
<keyword evidence="2 4" id="KW-0813">Transport</keyword>
<evidence type="ECO:0000256" key="2">
    <source>
        <dbReference type="ARBA" id="ARBA00022448"/>
    </source>
</evidence>
<evidence type="ECO:0000256" key="3">
    <source>
        <dbReference type="ARBA" id="ARBA00022592"/>
    </source>
</evidence>
<comment type="caution">
    <text evidence="7">The sequence shown here is derived from an EMBL/GenBank/DDBJ whole genome shotgun (WGS) entry which is preliminary data.</text>
</comment>
<keyword evidence="3 4" id="KW-0592">Phosphate transport</keyword>
<keyword evidence="8" id="KW-1185">Reference proteome</keyword>
<dbReference type="NCBIfam" id="TIGR00975">
    <property type="entry name" value="3a0107s03"/>
    <property type="match status" value="1"/>
</dbReference>
<dbReference type="RefSeq" id="WP_344336002.1">
    <property type="nucleotide sequence ID" value="NZ_BAAAKJ010000188.1"/>
</dbReference>
<dbReference type="InterPro" id="IPR024370">
    <property type="entry name" value="PBP_domain"/>
</dbReference>
<proteinExistence type="inferred from homology"/>
<gene>
    <name evidence="7" type="primary">pstS</name>
    <name evidence="7" type="ORF">GCM10009639_34560</name>
</gene>
<dbReference type="CDD" id="cd13565">
    <property type="entry name" value="PBP2_PstS"/>
    <property type="match status" value="1"/>
</dbReference>
<comment type="similarity">
    <text evidence="1 4">Belongs to the PstS family.</text>
</comment>
<dbReference type="PANTHER" id="PTHR42996">
    <property type="entry name" value="PHOSPHATE-BINDING PROTEIN PSTS"/>
    <property type="match status" value="1"/>
</dbReference>
<evidence type="ECO:0000256" key="5">
    <source>
        <dbReference type="SAM" id="SignalP"/>
    </source>
</evidence>
<reference evidence="7 8" key="1">
    <citation type="journal article" date="2019" name="Int. J. Syst. Evol. Microbiol.">
        <title>The Global Catalogue of Microorganisms (GCM) 10K type strain sequencing project: providing services to taxonomists for standard genome sequencing and annotation.</title>
        <authorList>
            <consortium name="The Broad Institute Genomics Platform"/>
            <consortium name="The Broad Institute Genome Sequencing Center for Infectious Disease"/>
            <person name="Wu L."/>
            <person name="Ma J."/>
        </authorList>
    </citation>
    <scope>NUCLEOTIDE SEQUENCE [LARGE SCALE GENOMIC DNA]</scope>
    <source>
        <strain evidence="7 8">JCM 12393</strain>
    </source>
</reference>
<protein>
    <recommendedName>
        <fullName evidence="4">Phosphate-binding protein</fullName>
    </recommendedName>
</protein>
<evidence type="ECO:0000313" key="8">
    <source>
        <dbReference type="Proteomes" id="UP001499863"/>
    </source>
</evidence>
<dbReference type="SUPFAM" id="SSF53850">
    <property type="entry name" value="Periplasmic binding protein-like II"/>
    <property type="match status" value="1"/>
</dbReference>
<evidence type="ECO:0000256" key="4">
    <source>
        <dbReference type="PIRNR" id="PIRNR002756"/>
    </source>
</evidence>
<dbReference type="InterPro" id="IPR050962">
    <property type="entry name" value="Phosphate-bind_PstS"/>
</dbReference>